<evidence type="ECO:0000313" key="3">
    <source>
        <dbReference type="Proteomes" id="UP000076925"/>
    </source>
</evidence>
<dbReference type="Proteomes" id="UP000076925">
    <property type="component" value="Unassembled WGS sequence"/>
</dbReference>
<evidence type="ECO:0000313" key="2">
    <source>
        <dbReference type="EMBL" id="KYC44209.1"/>
    </source>
</evidence>
<dbReference type="AlphaFoldDB" id="A0A139XHP8"/>
<accession>A0A139XHP8</accession>
<reference evidence="2 3" key="1">
    <citation type="journal article" date="2013" name="Genome Biol. Evol.">
        <title>Genomes of Stigonematalean cyanobacteria (subsection V) and the evolution of oxygenic photosynthesis from prokaryotes to plastids.</title>
        <authorList>
            <person name="Dagan T."/>
            <person name="Roettger M."/>
            <person name="Stucken K."/>
            <person name="Landan G."/>
            <person name="Koch R."/>
            <person name="Major P."/>
            <person name="Gould S.B."/>
            <person name="Goremykin V.V."/>
            <person name="Rippka R."/>
            <person name="Tandeau de Marsac N."/>
            <person name="Gugger M."/>
            <person name="Lockhart P.J."/>
            <person name="Allen J.F."/>
            <person name="Brune I."/>
            <person name="Maus I."/>
            <person name="Puhler A."/>
            <person name="Martin W.F."/>
        </authorList>
    </citation>
    <scope>NUCLEOTIDE SEQUENCE [LARGE SCALE GENOMIC DNA]</scope>
    <source>
        <strain evidence="2 3">PCC 7110</strain>
    </source>
</reference>
<sequence>MDWQSLLNLTGVWFWKVWMLFIAQTPGLPASTPKPSPSPAADVELLKTQIQFLQDANTRLNNSFGSFVGAINLSFVVFGVILGVTGTISIYLFNQSLKEARQLIREEVERRLQISVGEAIGQQVDNLKRILDREQVLGGININYILPQDKPLLSDDYPEEYQLLAERGFKSTQILDASKRLKISGDVVVLDLVNYQLILDEEKNKLSEVEIANLTEERVAEQIKKILNALPNKAVLVVYIRPGKQRINAIDELSRKVKYYASANTPVNLMGTVVDSAYVADAWNKC</sequence>
<feature type="transmembrane region" description="Helical" evidence="1">
    <location>
        <begin position="67"/>
        <end position="93"/>
    </location>
</feature>
<protein>
    <submittedName>
        <fullName evidence="2">Uncharacterized protein</fullName>
    </submittedName>
</protein>
<gene>
    <name evidence="2" type="ORF">WA1_01085</name>
</gene>
<keyword evidence="1" id="KW-0472">Membrane</keyword>
<comment type="caution">
    <text evidence="2">The sequence shown here is derived from an EMBL/GenBank/DDBJ whole genome shotgun (WGS) entry which is preliminary data.</text>
</comment>
<evidence type="ECO:0000256" key="1">
    <source>
        <dbReference type="SAM" id="Phobius"/>
    </source>
</evidence>
<keyword evidence="1" id="KW-0812">Transmembrane</keyword>
<keyword evidence="1" id="KW-1133">Transmembrane helix</keyword>
<dbReference type="EMBL" id="ANNX02000012">
    <property type="protein sequence ID" value="KYC44209.1"/>
    <property type="molecule type" value="Genomic_DNA"/>
</dbReference>
<dbReference type="OrthoDB" id="531286at2"/>
<organism evidence="2 3">
    <name type="scientific">Scytonema hofmannii PCC 7110</name>
    <dbReference type="NCBI Taxonomy" id="128403"/>
    <lineage>
        <taxon>Bacteria</taxon>
        <taxon>Bacillati</taxon>
        <taxon>Cyanobacteriota</taxon>
        <taxon>Cyanophyceae</taxon>
        <taxon>Nostocales</taxon>
        <taxon>Scytonemataceae</taxon>
        <taxon>Scytonema</taxon>
    </lineage>
</organism>
<keyword evidence="3" id="KW-1185">Reference proteome</keyword>
<proteinExistence type="predicted"/>
<name>A0A139XHP8_9CYAN</name>